<dbReference type="EMBL" id="DUTF01000218">
    <property type="protein sequence ID" value="HHY26946.1"/>
    <property type="molecule type" value="Genomic_DNA"/>
</dbReference>
<name>A0A7C6Z4N5_9FIRM</name>
<organism evidence="1 2">
    <name type="scientific">Desulfitobacterium dehalogenans</name>
    <dbReference type="NCBI Taxonomy" id="36854"/>
    <lineage>
        <taxon>Bacteria</taxon>
        <taxon>Bacillati</taxon>
        <taxon>Bacillota</taxon>
        <taxon>Clostridia</taxon>
        <taxon>Eubacteriales</taxon>
        <taxon>Desulfitobacteriaceae</taxon>
        <taxon>Desulfitobacterium</taxon>
    </lineage>
</organism>
<accession>A0A7C6Z4N5</accession>
<proteinExistence type="predicted"/>
<evidence type="ECO:0000313" key="1">
    <source>
        <dbReference type="EMBL" id="HHY26946.1"/>
    </source>
</evidence>
<gene>
    <name evidence="1" type="ORF">GX523_09440</name>
</gene>
<evidence type="ECO:0008006" key="3">
    <source>
        <dbReference type="Google" id="ProtNLM"/>
    </source>
</evidence>
<dbReference type="Proteomes" id="UP000553059">
    <property type="component" value="Unassembled WGS sequence"/>
</dbReference>
<dbReference type="AlphaFoldDB" id="A0A7C6Z4N5"/>
<comment type="caution">
    <text evidence="1">The sequence shown here is derived from an EMBL/GenBank/DDBJ whole genome shotgun (WGS) entry which is preliminary data.</text>
</comment>
<protein>
    <recommendedName>
        <fullName evidence="3">DUF4364 family protein</fullName>
    </recommendedName>
</protein>
<evidence type="ECO:0000313" key="2">
    <source>
        <dbReference type="Proteomes" id="UP000553059"/>
    </source>
</evidence>
<reference evidence="1 2" key="1">
    <citation type="journal article" date="2020" name="Biotechnol. Biofuels">
        <title>New insights from the biogas microbiome by comprehensive genome-resolved metagenomics of nearly 1600 species originating from multiple anaerobic digesters.</title>
        <authorList>
            <person name="Campanaro S."/>
            <person name="Treu L."/>
            <person name="Rodriguez-R L.M."/>
            <person name="Kovalovszki A."/>
            <person name="Ziels R.M."/>
            <person name="Maus I."/>
            <person name="Zhu X."/>
            <person name="Kougias P.G."/>
            <person name="Basile A."/>
            <person name="Luo G."/>
            <person name="Schluter A."/>
            <person name="Konstantinidis K.T."/>
            <person name="Angelidaki I."/>
        </authorList>
    </citation>
    <scope>NUCLEOTIDE SEQUENCE [LARGE SCALE GENOMIC DNA]</scope>
    <source>
        <strain evidence="1">AS05jafATM_4</strain>
    </source>
</reference>
<sequence>MSLIPIKFRVVEIILHNAGISNQEILKILKEDYPLDRGVNEKNVDNYLLSLKAVGLVDPTRVTLDKDGKLQQCYNITEYGKKRMKCIS</sequence>